<evidence type="ECO:0000313" key="3">
    <source>
        <dbReference type="Proteomes" id="UP000032458"/>
    </source>
</evidence>
<sequence length="78" mass="8093">MKAVTPSAARAASATADPESLDQLRGDCARMAPRFTRSRCAEPAEGKASARGKATELHGVSVPEKSAALLEGMSEYGD</sequence>
<evidence type="ECO:0000256" key="1">
    <source>
        <dbReference type="SAM" id="MobiDB-lite"/>
    </source>
</evidence>
<reference evidence="2 3" key="1">
    <citation type="submission" date="2014-09" db="EMBL/GenBank/DDBJ databases">
        <title>Draft genome sequence of Streptomyces natalensis ATCC 27448, producer of the antifungal pimaricin.</title>
        <authorList>
            <person name="Mendes M.V."/>
            <person name="Beites T."/>
            <person name="Pires S."/>
            <person name="Santos C.L."/>
            <person name="Moradas-Ferreira P."/>
        </authorList>
    </citation>
    <scope>NUCLEOTIDE SEQUENCE [LARGE SCALE GENOMIC DNA]</scope>
    <source>
        <strain evidence="2 3">ATCC 27448</strain>
    </source>
</reference>
<name>A0A0D7CRY9_9ACTN</name>
<feature type="compositionally biased region" description="Low complexity" evidence="1">
    <location>
        <begin position="1"/>
        <end position="16"/>
    </location>
</feature>
<feature type="region of interest" description="Disordered" evidence="1">
    <location>
        <begin position="1"/>
        <end position="23"/>
    </location>
</feature>
<gene>
    <name evidence="2" type="ORF">SNA_09150</name>
</gene>
<protein>
    <submittedName>
        <fullName evidence="2">Uncharacterized protein</fullName>
    </submittedName>
</protein>
<evidence type="ECO:0000313" key="2">
    <source>
        <dbReference type="EMBL" id="KIZ18172.1"/>
    </source>
</evidence>
<dbReference type="AlphaFoldDB" id="A0A0D7CRY9"/>
<dbReference type="EMBL" id="JRKI01000010">
    <property type="protein sequence ID" value="KIZ18172.1"/>
    <property type="molecule type" value="Genomic_DNA"/>
</dbReference>
<dbReference type="Proteomes" id="UP000032458">
    <property type="component" value="Unassembled WGS sequence"/>
</dbReference>
<feature type="region of interest" description="Disordered" evidence="1">
    <location>
        <begin position="39"/>
        <end position="78"/>
    </location>
</feature>
<organism evidence="2 3">
    <name type="scientific">Streptomyces natalensis ATCC 27448</name>
    <dbReference type="NCBI Taxonomy" id="1240678"/>
    <lineage>
        <taxon>Bacteria</taxon>
        <taxon>Bacillati</taxon>
        <taxon>Actinomycetota</taxon>
        <taxon>Actinomycetes</taxon>
        <taxon>Kitasatosporales</taxon>
        <taxon>Streptomycetaceae</taxon>
        <taxon>Streptomyces</taxon>
    </lineage>
</organism>
<accession>A0A0D7CRY9</accession>
<keyword evidence="3" id="KW-1185">Reference proteome</keyword>
<dbReference type="PATRIC" id="fig|1240678.4.peg.1912"/>
<proteinExistence type="predicted"/>
<comment type="caution">
    <text evidence="2">The sequence shown here is derived from an EMBL/GenBank/DDBJ whole genome shotgun (WGS) entry which is preliminary data.</text>
</comment>